<evidence type="ECO:0000256" key="5">
    <source>
        <dbReference type="ARBA" id="ARBA00022884"/>
    </source>
</evidence>
<dbReference type="Gene3D" id="3.30.70.330">
    <property type="match status" value="1"/>
</dbReference>
<keyword evidence="6" id="KW-0539">Nucleus</keyword>
<dbReference type="PANTHER" id="PTHR24012">
    <property type="entry name" value="RNA BINDING PROTEIN"/>
    <property type="match status" value="1"/>
</dbReference>
<dbReference type="GO" id="GO:0003723">
    <property type="term" value="F:RNA binding"/>
    <property type="evidence" value="ECO:0007669"/>
    <property type="project" value="UniProtKB-UniRule"/>
</dbReference>
<dbReference type="InterPro" id="IPR000504">
    <property type="entry name" value="RRM_dom"/>
</dbReference>
<evidence type="ECO:0000256" key="6">
    <source>
        <dbReference type="ARBA" id="ARBA00023242"/>
    </source>
</evidence>
<dbReference type="SMART" id="SM00360">
    <property type="entry name" value="RRM"/>
    <property type="match status" value="1"/>
</dbReference>
<evidence type="ECO:0000256" key="7">
    <source>
        <dbReference type="PROSITE-ProRule" id="PRU00176"/>
    </source>
</evidence>
<protein>
    <submittedName>
        <fullName evidence="9">Polyadenylate-binding protein 4</fullName>
    </submittedName>
</protein>
<keyword evidence="5 7" id="KW-0694">RNA-binding</keyword>
<reference evidence="9" key="1">
    <citation type="submission" date="2021-05" db="EMBL/GenBank/DDBJ databases">
        <authorList>
            <person name="Alioto T."/>
            <person name="Alioto T."/>
            <person name="Gomez Garrido J."/>
        </authorList>
    </citation>
    <scope>NUCLEOTIDE SEQUENCE</scope>
</reference>
<dbReference type="FunFam" id="3.30.70.330:FF:000651">
    <property type="entry name" value="Poly(A) binding protein cytoplasmic 1 like"/>
    <property type="match status" value="1"/>
</dbReference>
<dbReference type="InterPro" id="IPR012677">
    <property type="entry name" value="Nucleotide-bd_a/b_plait_sf"/>
</dbReference>
<keyword evidence="3" id="KW-0963">Cytoplasm</keyword>
<dbReference type="CDD" id="cd12381">
    <property type="entry name" value="RRM4_I_PABPs"/>
    <property type="match status" value="1"/>
</dbReference>
<dbReference type="GO" id="GO:0005634">
    <property type="term" value="C:nucleus"/>
    <property type="evidence" value="ECO:0007669"/>
    <property type="project" value="UniProtKB-SubCell"/>
</dbReference>
<organism evidence="9">
    <name type="scientific">Cacopsylla melanoneura</name>
    <dbReference type="NCBI Taxonomy" id="428564"/>
    <lineage>
        <taxon>Eukaryota</taxon>
        <taxon>Metazoa</taxon>
        <taxon>Ecdysozoa</taxon>
        <taxon>Arthropoda</taxon>
        <taxon>Hexapoda</taxon>
        <taxon>Insecta</taxon>
        <taxon>Pterygota</taxon>
        <taxon>Neoptera</taxon>
        <taxon>Paraneoptera</taxon>
        <taxon>Hemiptera</taxon>
        <taxon>Sternorrhyncha</taxon>
        <taxon>Psylloidea</taxon>
        <taxon>Psyllidae</taxon>
        <taxon>Psyllinae</taxon>
        <taxon>Cacopsylla</taxon>
    </lineage>
</organism>
<dbReference type="SUPFAM" id="SSF54928">
    <property type="entry name" value="RNA-binding domain, RBD"/>
    <property type="match status" value="1"/>
</dbReference>
<dbReference type="PROSITE" id="PS50102">
    <property type="entry name" value="RRM"/>
    <property type="match status" value="1"/>
</dbReference>
<comment type="subcellular location">
    <subcellularLocation>
        <location evidence="2">Cytoplasm</location>
    </subcellularLocation>
    <subcellularLocation>
        <location evidence="1">Nucleus</location>
    </subcellularLocation>
</comment>
<evidence type="ECO:0000256" key="4">
    <source>
        <dbReference type="ARBA" id="ARBA00022737"/>
    </source>
</evidence>
<sequence length="176" mass="19919">MHSKDDYENKCARYEGVKLYVNNLDDSIDDERLLKEFAPFGTITSAKVMMDDGKSKHFGFVCFASSEDAEKAINKMHGRTVGSKPLYVAPSQTKEERKAYNHVQYLERLMKKALSIEDALAPAMPQPQSLPQSFHSLTAEEIQQISPPQTQSFHCLTAEEIRQTTEMVISSLRSNK</sequence>
<dbReference type="InterPro" id="IPR035979">
    <property type="entry name" value="RBD_domain_sf"/>
</dbReference>
<keyword evidence="4" id="KW-0677">Repeat</keyword>
<evidence type="ECO:0000313" key="9">
    <source>
        <dbReference type="EMBL" id="CAG6777240.1"/>
    </source>
</evidence>
<dbReference type="AlphaFoldDB" id="A0A8D9F6M8"/>
<accession>A0A8D9F6M8</accession>
<proteinExistence type="predicted"/>
<dbReference type="EMBL" id="HBUF01604647">
    <property type="protein sequence ID" value="CAG6777240.1"/>
    <property type="molecule type" value="Transcribed_RNA"/>
</dbReference>
<evidence type="ECO:0000256" key="1">
    <source>
        <dbReference type="ARBA" id="ARBA00004123"/>
    </source>
</evidence>
<feature type="domain" description="RRM" evidence="8">
    <location>
        <begin position="17"/>
        <end position="93"/>
    </location>
</feature>
<evidence type="ECO:0000259" key="8">
    <source>
        <dbReference type="PROSITE" id="PS50102"/>
    </source>
</evidence>
<evidence type="ECO:0000256" key="2">
    <source>
        <dbReference type="ARBA" id="ARBA00004496"/>
    </source>
</evidence>
<dbReference type="GO" id="GO:0005737">
    <property type="term" value="C:cytoplasm"/>
    <property type="evidence" value="ECO:0007669"/>
    <property type="project" value="UniProtKB-SubCell"/>
</dbReference>
<evidence type="ECO:0000256" key="3">
    <source>
        <dbReference type="ARBA" id="ARBA00022490"/>
    </source>
</evidence>
<name>A0A8D9F6M8_9HEMI</name>
<dbReference type="Pfam" id="PF00076">
    <property type="entry name" value="RRM_1"/>
    <property type="match status" value="1"/>
</dbReference>